<dbReference type="GO" id="GO:0005737">
    <property type="term" value="C:cytoplasm"/>
    <property type="evidence" value="ECO:0007669"/>
    <property type="project" value="TreeGrafter"/>
</dbReference>
<feature type="compositionally biased region" description="Acidic residues" evidence="1">
    <location>
        <begin position="279"/>
        <end position="293"/>
    </location>
</feature>
<feature type="compositionally biased region" description="Basic and acidic residues" evidence="1">
    <location>
        <begin position="1054"/>
        <end position="1093"/>
    </location>
</feature>
<feature type="compositionally biased region" description="Basic and acidic residues" evidence="1">
    <location>
        <begin position="301"/>
        <end position="310"/>
    </location>
</feature>
<feature type="compositionally biased region" description="Basic and acidic residues" evidence="1">
    <location>
        <begin position="389"/>
        <end position="400"/>
    </location>
</feature>
<feature type="region of interest" description="Disordered" evidence="1">
    <location>
        <begin position="641"/>
        <end position="676"/>
    </location>
</feature>
<dbReference type="PANTHER" id="PTHR45615">
    <property type="entry name" value="MYOSIN HEAVY CHAIN, NON-MUSCLE"/>
    <property type="match status" value="1"/>
</dbReference>
<dbReference type="GO" id="GO:0016460">
    <property type="term" value="C:myosin II complex"/>
    <property type="evidence" value="ECO:0007669"/>
    <property type="project" value="TreeGrafter"/>
</dbReference>
<evidence type="ECO:0000256" key="1">
    <source>
        <dbReference type="SAM" id="MobiDB-lite"/>
    </source>
</evidence>
<protein>
    <submittedName>
        <fullName evidence="2">Uncharacterized protein</fullName>
    </submittedName>
</protein>
<sequence length="1580" mass="175945">MSDPTNGYGPLWATIGAANQVNQHIGCSARSVKLVAKKQIFLILPDRDASAGLKAGLRAVRIFPCSMNPPESLRQWHAEGEVPENAVAMSWATLSGKTRSSKGRVKVEAKVIGSDDRNAWWIMSTNEFMPGTVSFRCREEEYHEYYIRHNNDKIDACIEEVGSSGFRQAASFNLLLRSDCDPRMNRNGSSVMNISIDPSVLEDNQRHNETVESQPSVMAEKRDVEEVSRRTSIAHPVTLQPFQDSSADASLEPGVEDDSPVGRGASGIQELPVSPSESGELEEEDGGRDDDTDASNRSQKRTRDVRSDGKKFRKKNNSGEESTPEAKPSDPKRKRRDSSGSVEELLVSGRIDRRSSIASYQSLPKNVFDNEGPLLARPSGGHDSVFDLTLDHDEGPDVSRIDPAPATAAYEELEEARRALSSALDKDLESQQEIKLLRKQLETARKSSKEARELKQLRKEFDKAREEFERSQAEAREKIRTLQRELVLELEAKDDALNQTEALEEKLEGKQAAEEEAACTIKSLKKELKQKSERLRALQQHRDDETTAEDGKVAALQQELEEAQRLQEESQEVIKSLRSELESGEAQMRELRKELEEVKDGADDSTSALRAELEAAEEARNVGQAALTKLEADLADERAEVAELREEQEAADRRWQEIQSEKQAKEAENEELKRTLKSMEKLPAELEAAKARRNEAEIAMFGLESEIDALKEQLEEKEKEIKKRVEAQAEKESANGDAGKPPLPPANTGKPSSGGNRRESREVRSRLSLEMDEAVAGLLGAAGATTAVSEEEQSVDKYKKIIVDLQEKIKVQDGWLDECEFDISKWEGRYRHEQEEHDETRRKYGEVAEALKRAEGKRTELKAEAQRLLLDLERVTEEKQALEQAVKELDKAAEAQKPETRTTATSTSMSMRSLVSYEQRFEAMKAETAKLKQDAEALEGSKRALELNAQKAEEKIDFMRSQKKELEGALGLLTDKLTVVDAERTRLLHALSLAQDELKALKTGIAGVSDYNAAIKEAMRDAQRSAHRRVSTVDDAAAGCKNTSRSDAAVGCKDTSRDDDAASSKDPSREDDAAGHRDTPRDDVAATRKDTSRNDAPPGAVTVANTGTFKSAHNFWAAKANTGPWEKRREKIPKSTEPVPARTFPRIEAASETQEKQAPQASALSPLSVRMSEMGPVRNIPEEVDGDKENAPAQANPVEAKPLSRAEVKIKPLNPGETPSKIGRPRQPALMGDVSPSSASVPHRTSFAYDFDAIFERTGRVVGVDDYDLHYEKTLTVRPVVNPMPRKAEDPEYPVKWPLLFAVGNRPIFDYDCVHDRLLCLNKDMEEEKVCLQAFTFGDEAPIALAVSGFPKDARLRCMKYVPAAQALVVANGGRTAVRMYRIDISNLMGGSIESGLLGALQLPERTAPGPFHLEPRVALNLRSSDRLQVAVALLTPIEYRIIEFKLGSGDTTFERQWSKGEAVEGEQLDGLWILGRRMVLLATVGPRQLHHAIGRRIHRICNLGGIDYMSQIVASEDDRFHVLWLPEKWTTNGMDYDDLSYTLTTFRITVSRPTTGPSVRPPELNPNYRHPFLGRSSRW</sequence>
<dbReference type="GO" id="GO:0051015">
    <property type="term" value="F:actin filament binding"/>
    <property type="evidence" value="ECO:0007669"/>
    <property type="project" value="TreeGrafter"/>
</dbReference>
<comment type="caution">
    <text evidence="2">The sequence shown here is derived from an EMBL/GenBank/DDBJ whole genome shotgun (WGS) entry which is preliminary data.</text>
</comment>
<feature type="region of interest" description="Disordered" evidence="1">
    <location>
        <begin position="1182"/>
        <end position="1237"/>
    </location>
</feature>
<proteinExistence type="predicted"/>
<name>A0A7J6PM63_PEROL</name>
<dbReference type="PANTHER" id="PTHR45615:SF40">
    <property type="entry name" value="MYOSIN HEAVY CHAIN, NON-MUSCLE"/>
    <property type="match status" value="1"/>
</dbReference>
<feature type="compositionally biased region" description="Basic and acidic residues" evidence="1">
    <location>
        <begin position="716"/>
        <end position="734"/>
    </location>
</feature>
<feature type="region of interest" description="Disordered" evidence="1">
    <location>
        <begin position="198"/>
        <end position="349"/>
    </location>
</feature>
<dbReference type="OrthoDB" id="440620at2759"/>
<feature type="region of interest" description="Disordered" evidence="1">
    <location>
        <begin position="1043"/>
        <end position="1106"/>
    </location>
</feature>
<gene>
    <name evidence="2" type="ORF">FOZ60_011846</name>
</gene>
<evidence type="ECO:0000313" key="3">
    <source>
        <dbReference type="Proteomes" id="UP000541610"/>
    </source>
</evidence>
<feature type="region of interest" description="Disordered" evidence="1">
    <location>
        <begin position="716"/>
        <end position="767"/>
    </location>
</feature>
<organism evidence="2 3">
    <name type="scientific">Perkinsus olseni</name>
    <name type="common">Perkinsus atlanticus</name>
    <dbReference type="NCBI Taxonomy" id="32597"/>
    <lineage>
        <taxon>Eukaryota</taxon>
        <taxon>Sar</taxon>
        <taxon>Alveolata</taxon>
        <taxon>Perkinsozoa</taxon>
        <taxon>Perkinsea</taxon>
        <taxon>Perkinsida</taxon>
        <taxon>Perkinsidae</taxon>
        <taxon>Perkinsus</taxon>
    </lineage>
</organism>
<accession>A0A7J6PM63</accession>
<feature type="region of interest" description="Disordered" evidence="1">
    <location>
        <begin position="364"/>
        <end position="402"/>
    </location>
</feature>
<dbReference type="GO" id="GO:0032982">
    <property type="term" value="C:myosin filament"/>
    <property type="evidence" value="ECO:0007669"/>
    <property type="project" value="TreeGrafter"/>
</dbReference>
<feature type="compositionally biased region" description="Basic and acidic residues" evidence="1">
    <location>
        <begin position="890"/>
        <end position="900"/>
    </location>
</feature>
<feature type="region of interest" description="Disordered" evidence="1">
    <location>
        <begin position="890"/>
        <end position="909"/>
    </location>
</feature>
<reference evidence="2 3" key="1">
    <citation type="submission" date="2020-04" db="EMBL/GenBank/DDBJ databases">
        <title>Perkinsus olseni comparative genomics.</title>
        <authorList>
            <person name="Bogema D.R."/>
        </authorList>
    </citation>
    <scope>NUCLEOTIDE SEQUENCE [LARGE SCALE GENOMIC DNA]</scope>
    <source>
        <strain evidence="2">00978-12</strain>
    </source>
</reference>
<feature type="compositionally biased region" description="Basic and acidic residues" evidence="1">
    <location>
        <begin position="756"/>
        <end position="767"/>
    </location>
</feature>
<evidence type="ECO:0000313" key="2">
    <source>
        <dbReference type="EMBL" id="KAF4697173.1"/>
    </source>
</evidence>
<dbReference type="EMBL" id="JABANP010000005">
    <property type="protein sequence ID" value="KAF4697173.1"/>
    <property type="molecule type" value="Genomic_DNA"/>
</dbReference>
<feature type="compositionally biased region" description="Basic and acidic residues" evidence="1">
    <location>
        <begin position="219"/>
        <end position="229"/>
    </location>
</feature>
<dbReference type="GO" id="GO:0000146">
    <property type="term" value="F:microfilament motor activity"/>
    <property type="evidence" value="ECO:0007669"/>
    <property type="project" value="TreeGrafter"/>
</dbReference>
<dbReference type="SUPFAM" id="SSF57997">
    <property type="entry name" value="Tropomyosin"/>
    <property type="match status" value="1"/>
</dbReference>
<dbReference type="Proteomes" id="UP000541610">
    <property type="component" value="Unassembled WGS sequence"/>
</dbReference>